<keyword evidence="2" id="KW-1185">Reference proteome</keyword>
<reference evidence="1 2" key="1">
    <citation type="submission" date="2019-05" db="EMBL/GenBank/DDBJ databases">
        <title>Another draft genome of Portunus trituberculatus and its Hox gene families provides insights of decapod evolution.</title>
        <authorList>
            <person name="Jeong J.-H."/>
            <person name="Song I."/>
            <person name="Kim S."/>
            <person name="Choi T."/>
            <person name="Kim D."/>
            <person name="Ryu S."/>
            <person name="Kim W."/>
        </authorList>
    </citation>
    <scope>NUCLEOTIDE SEQUENCE [LARGE SCALE GENOMIC DNA]</scope>
    <source>
        <tissue evidence="1">Muscle</tissue>
    </source>
</reference>
<protein>
    <submittedName>
        <fullName evidence="1">Uncharacterized protein</fullName>
    </submittedName>
</protein>
<organism evidence="1 2">
    <name type="scientific">Portunus trituberculatus</name>
    <name type="common">Swimming crab</name>
    <name type="synonym">Neptunus trituberculatus</name>
    <dbReference type="NCBI Taxonomy" id="210409"/>
    <lineage>
        <taxon>Eukaryota</taxon>
        <taxon>Metazoa</taxon>
        <taxon>Ecdysozoa</taxon>
        <taxon>Arthropoda</taxon>
        <taxon>Crustacea</taxon>
        <taxon>Multicrustacea</taxon>
        <taxon>Malacostraca</taxon>
        <taxon>Eumalacostraca</taxon>
        <taxon>Eucarida</taxon>
        <taxon>Decapoda</taxon>
        <taxon>Pleocyemata</taxon>
        <taxon>Brachyura</taxon>
        <taxon>Eubrachyura</taxon>
        <taxon>Portunoidea</taxon>
        <taxon>Portunidae</taxon>
        <taxon>Portuninae</taxon>
        <taxon>Portunus</taxon>
    </lineage>
</organism>
<gene>
    <name evidence="1" type="ORF">E2C01_035348</name>
</gene>
<name>A0A5B7FB82_PORTR</name>
<accession>A0A5B7FB82</accession>
<dbReference type="AlphaFoldDB" id="A0A5B7FB82"/>
<evidence type="ECO:0000313" key="1">
    <source>
        <dbReference type="EMBL" id="MPC41744.1"/>
    </source>
</evidence>
<dbReference type="EMBL" id="VSRR010005170">
    <property type="protein sequence ID" value="MPC41744.1"/>
    <property type="molecule type" value="Genomic_DNA"/>
</dbReference>
<dbReference type="Proteomes" id="UP000324222">
    <property type="component" value="Unassembled WGS sequence"/>
</dbReference>
<evidence type="ECO:0000313" key="2">
    <source>
        <dbReference type="Proteomes" id="UP000324222"/>
    </source>
</evidence>
<proteinExistence type="predicted"/>
<sequence length="75" mass="8398">MVTVMMVGWQHTQEIPHLLPLWGAQDGVLRRVGVNREEAKDNRDTFSVLPRPFLPASLLALPPSPAFGMNDFRTA</sequence>
<comment type="caution">
    <text evidence="1">The sequence shown here is derived from an EMBL/GenBank/DDBJ whole genome shotgun (WGS) entry which is preliminary data.</text>
</comment>